<evidence type="ECO:0000256" key="6">
    <source>
        <dbReference type="ARBA" id="ARBA00022970"/>
    </source>
</evidence>
<feature type="transmembrane region" description="Helical" evidence="10">
    <location>
        <begin position="42"/>
        <end position="62"/>
    </location>
</feature>
<evidence type="ECO:0000256" key="8">
    <source>
        <dbReference type="ARBA" id="ARBA00023136"/>
    </source>
</evidence>
<keyword evidence="7 10" id="KW-1133">Transmembrane helix</keyword>
<dbReference type="GO" id="GO:0015808">
    <property type="term" value="P:L-alanine transport"/>
    <property type="evidence" value="ECO:0007669"/>
    <property type="project" value="TreeGrafter"/>
</dbReference>
<dbReference type="RefSeq" id="WP_166226025.1">
    <property type="nucleotide sequence ID" value="NZ_CP049989.1"/>
</dbReference>
<keyword evidence="2" id="KW-0813">Transport</keyword>
<dbReference type="GO" id="GO:0015188">
    <property type="term" value="F:L-isoleucine transmembrane transporter activity"/>
    <property type="evidence" value="ECO:0007669"/>
    <property type="project" value="TreeGrafter"/>
</dbReference>
<keyword evidence="4" id="KW-0997">Cell inner membrane</keyword>
<dbReference type="InterPro" id="IPR001851">
    <property type="entry name" value="ABC_transp_permease"/>
</dbReference>
<sequence length="309" mass="32684">MTEFLQQIINGLIVGSIYSLVALGYTMVYGILQLINFAHGDIVMVGAMAALLAAKVLMTLFPGLPGPLVLALSVVAAVVVCVPLSLIIERVAYRPLRNAPRLAPLITAIGVSLTLQTIVMVFFGRNYHEFPSLVPQEPIEFHGLVISVTQIIILVLSLVCMVCLALLIEKTQVGRMMRATSENPKVAALLGIDTNKVVLLAFGIGAGLAGLTGVMLAANYSLVHFYMGFIPGLKAFTAAVLGGIGNVYGAMFGGLILGLVESLGAGYIGPLTNDFLGSHYQDIFAFVVLIAVLTLRPTGLMGERVADRA</sequence>
<gene>
    <name evidence="11" type="ORF">G9Q37_06110</name>
</gene>
<comment type="subcellular location">
    <subcellularLocation>
        <location evidence="1">Cell membrane</location>
        <topology evidence="1">Multi-pass membrane protein</topology>
    </subcellularLocation>
</comment>
<evidence type="ECO:0000256" key="9">
    <source>
        <dbReference type="ARBA" id="ARBA00037998"/>
    </source>
</evidence>
<dbReference type="GO" id="GO:0005886">
    <property type="term" value="C:plasma membrane"/>
    <property type="evidence" value="ECO:0007669"/>
    <property type="project" value="UniProtKB-SubCell"/>
</dbReference>
<keyword evidence="6" id="KW-0029">Amino-acid transport</keyword>
<dbReference type="Pfam" id="PF02653">
    <property type="entry name" value="BPD_transp_2"/>
    <property type="match status" value="1"/>
</dbReference>
<accession>A0A6G8IEX7</accession>
<dbReference type="EMBL" id="CP049989">
    <property type="protein sequence ID" value="QIM51747.1"/>
    <property type="molecule type" value="Genomic_DNA"/>
</dbReference>
<dbReference type="GO" id="GO:0042941">
    <property type="term" value="P:D-alanine transmembrane transport"/>
    <property type="evidence" value="ECO:0007669"/>
    <property type="project" value="TreeGrafter"/>
</dbReference>
<feature type="transmembrane region" description="Helical" evidence="10">
    <location>
        <begin position="12"/>
        <end position="35"/>
    </location>
</feature>
<dbReference type="PANTHER" id="PTHR11795:SF371">
    <property type="entry name" value="HIGH-AFFINITY BRANCHED-CHAIN AMINO ACID TRANSPORT SYSTEM PERMEASE PROTEIN LIVH"/>
    <property type="match status" value="1"/>
</dbReference>
<name>A0A6G8IEX7_9BURK</name>
<protein>
    <submittedName>
        <fullName evidence="11">Branched-chain amino acid ABC transporter permease</fullName>
    </submittedName>
</protein>
<feature type="transmembrane region" description="Helical" evidence="10">
    <location>
        <begin position="144"/>
        <end position="168"/>
    </location>
</feature>
<keyword evidence="8 10" id="KW-0472">Membrane</keyword>
<dbReference type="AlphaFoldDB" id="A0A6G8IEX7"/>
<dbReference type="KEGG" id="hcz:G9Q37_06110"/>
<evidence type="ECO:0000256" key="4">
    <source>
        <dbReference type="ARBA" id="ARBA00022519"/>
    </source>
</evidence>
<evidence type="ECO:0000256" key="7">
    <source>
        <dbReference type="ARBA" id="ARBA00022989"/>
    </source>
</evidence>
<feature type="transmembrane region" description="Helical" evidence="10">
    <location>
        <begin position="280"/>
        <end position="298"/>
    </location>
</feature>
<keyword evidence="3" id="KW-1003">Cell membrane</keyword>
<proteinExistence type="inferred from homology"/>
<dbReference type="PANTHER" id="PTHR11795">
    <property type="entry name" value="BRANCHED-CHAIN AMINO ACID TRANSPORT SYSTEM PERMEASE PROTEIN LIVH"/>
    <property type="match status" value="1"/>
</dbReference>
<dbReference type="GO" id="GO:0005304">
    <property type="term" value="F:L-valine transmembrane transporter activity"/>
    <property type="evidence" value="ECO:0007669"/>
    <property type="project" value="TreeGrafter"/>
</dbReference>
<dbReference type="GO" id="GO:0015192">
    <property type="term" value="F:L-phenylalanine transmembrane transporter activity"/>
    <property type="evidence" value="ECO:0007669"/>
    <property type="project" value="TreeGrafter"/>
</dbReference>
<reference evidence="11 12" key="1">
    <citation type="submission" date="2020-03" db="EMBL/GenBank/DDBJ databases">
        <title>Hydrogenophaga sp. nov. isolated from cyanobacterial mat.</title>
        <authorList>
            <person name="Thorat V."/>
            <person name="Kirdat K."/>
            <person name="Tiwarekar B."/>
            <person name="Costa E.D."/>
            <person name="Yadav A."/>
        </authorList>
    </citation>
    <scope>NUCLEOTIDE SEQUENCE [LARGE SCALE GENOMIC DNA]</scope>
    <source>
        <strain evidence="11 12">BA0156</strain>
    </source>
</reference>
<feature type="transmembrane region" description="Helical" evidence="10">
    <location>
        <begin position="105"/>
        <end position="124"/>
    </location>
</feature>
<evidence type="ECO:0000313" key="12">
    <source>
        <dbReference type="Proteomes" id="UP000503162"/>
    </source>
</evidence>
<dbReference type="InterPro" id="IPR052157">
    <property type="entry name" value="BCAA_transport_permease"/>
</dbReference>
<evidence type="ECO:0000256" key="2">
    <source>
        <dbReference type="ARBA" id="ARBA00022448"/>
    </source>
</evidence>
<feature type="transmembrane region" description="Helical" evidence="10">
    <location>
        <begin position="223"/>
        <end position="241"/>
    </location>
</feature>
<evidence type="ECO:0000256" key="10">
    <source>
        <dbReference type="SAM" id="Phobius"/>
    </source>
</evidence>
<dbReference type="Proteomes" id="UP000503162">
    <property type="component" value="Chromosome"/>
</dbReference>
<organism evidence="11 12">
    <name type="scientific">Hydrogenophaga crocea</name>
    <dbReference type="NCBI Taxonomy" id="2716225"/>
    <lineage>
        <taxon>Bacteria</taxon>
        <taxon>Pseudomonadati</taxon>
        <taxon>Pseudomonadota</taxon>
        <taxon>Betaproteobacteria</taxon>
        <taxon>Burkholderiales</taxon>
        <taxon>Comamonadaceae</taxon>
        <taxon>Hydrogenophaga</taxon>
    </lineage>
</organism>
<dbReference type="GO" id="GO:0015190">
    <property type="term" value="F:L-leucine transmembrane transporter activity"/>
    <property type="evidence" value="ECO:0007669"/>
    <property type="project" value="TreeGrafter"/>
</dbReference>
<evidence type="ECO:0000313" key="11">
    <source>
        <dbReference type="EMBL" id="QIM51747.1"/>
    </source>
</evidence>
<feature type="transmembrane region" description="Helical" evidence="10">
    <location>
        <begin position="248"/>
        <end position="268"/>
    </location>
</feature>
<feature type="transmembrane region" description="Helical" evidence="10">
    <location>
        <begin position="68"/>
        <end position="93"/>
    </location>
</feature>
<dbReference type="GO" id="GO:1903806">
    <property type="term" value="P:L-isoleucine import across plasma membrane"/>
    <property type="evidence" value="ECO:0007669"/>
    <property type="project" value="TreeGrafter"/>
</dbReference>
<keyword evidence="5 10" id="KW-0812">Transmembrane</keyword>
<evidence type="ECO:0000256" key="5">
    <source>
        <dbReference type="ARBA" id="ARBA00022692"/>
    </source>
</evidence>
<dbReference type="CDD" id="cd06582">
    <property type="entry name" value="TM_PBP1_LivH_like"/>
    <property type="match status" value="1"/>
</dbReference>
<evidence type="ECO:0000256" key="1">
    <source>
        <dbReference type="ARBA" id="ARBA00004651"/>
    </source>
</evidence>
<keyword evidence="12" id="KW-1185">Reference proteome</keyword>
<comment type="similarity">
    <text evidence="9">Belongs to the binding-protein-dependent transport system permease family. LivHM subfamily.</text>
</comment>
<feature type="transmembrane region" description="Helical" evidence="10">
    <location>
        <begin position="197"/>
        <end position="217"/>
    </location>
</feature>
<evidence type="ECO:0000256" key="3">
    <source>
        <dbReference type="ARBA" id="ARBA00022475"/>
    </source>
</evidence>